<organism evidence="2">
    <name type="scientific">Drosophila persimilis</name>
    <name type="common">Fruit fly</name>
    <dbReference type="NCBI Taxonomy" id="7234"/>
    <lineage>
        <taxon>Eukaryota</taxon>
        <taxon>Metazoa</taxon>
        <taxon>Ecdysozoa</taxon>
        <taxon>Arthropoda</taxon>
        <taxon>Hexapoda</taxon>
        <taxon>Insecta</taxon>
        <taxon>Pterygota</taxon>
        <taxon>Neoptera</taxon>
        <taxon>Endopterygota</taxon>
        <taxon>Diptera</taxon>
        <taxon>Brachycera</taxon>
        <taxon>Muscomorpha</taxon>
        <taxon>Ephydroidea</taxon>
        <taxon>Drosophilidae</taxon>
        <taxon>Drosophila</taxon>
        <taxon>Sophophora</taxon>
    </lineage>
</organism>
<dbReference type="PhylomeDB" id="B4G2I3"/>
<keyword evidence="2" id="KW-1185">Reference proteome</keyword>
<dbReference type="PANTHER" id="PTHR14787:SF1">
    <property type="entry name" value="ATPASE PAAT"/>
    <property type="match status" value="1"/>
</dbReference>
<dbReference type="eggNOG" id="ENOG502SBWR">
    <property type="taxonomic scope" value="Eukaryota"/>
</dbReference>
<evidence type="ECO:0000313" key="1">
    <source>
        <dbReference type="EMBL" id="EDW24028.1"/>
    </source>
</evidence>
<dbReference type="Pfam" id="PF14958">
    <property type="entry name" value="PAAT-like"/>
    <property type="match status" value="1"/>
</dbReference>
<name>B4G2I3_DROPE</name>
<accession>B4G2I3</accession>
<sequence>MSVPVTARCSWTQSAGNELSQLVPTLLSDDDVFVKPDLDDVVNENLAVLFSNNDVPPPPCELHFEIVPRFKIAALTLVCSAPKVELFLGPLQEYYETIYGICLEEDDDEVPIRPYRYDMEIDRSGIAVINLKLLTSANEICVYGAILHVAPNPNGITTQLQRPVDLQKVQELLQKDGTGDRKSKAEERGEKLQQFMSLMKGCTTPAETPSTVKAEDVGEKPPPELMSLIKGCTTHGETPPQSVASDLSSLQSHIDKKFEQLEQLVTKRLEAFEVQQTDKLNQIIELLQSRN</sequence>
<dbReference type="PANTHER" id="PTHR14787">
    <property type="entry name" value="C10ORF188 FAMILY MEMBER"/>
    <property type="match status" value="1"/>
</dbReference>
<dbReference type="KEGG" id="dpe:6587446"/>
<evidence type="ECO:0000313" key="2">
    <source>
        <dbReference type="Proteomes" id="UP000008744"/>
    </source>
</evidence>
<dbReference type="OrthoDB" id="7880149at2759"/>
<dbReference type="EMBL" id="CH479179">
    <property type="protein sequence ID" value="EDW24028.1"/>
    <property type="molecule type" value="Genomic_DNA"/>
</dbReference>
<proteinExistence type="predicted"/>
<dbReference type="OMA" id="VTARCSW"/>
<protein>
    <submittedName>
        <fullName evidence="1">GL23602</fullName>
    </submittedName>
</protein>
<dbReference type="Proteomes" id="UP000008744">
    <property type="component" value="Unassembled WGS sequence"/>
</dbReference>
<reference evidence="1 2" key="1">
    <citation type="journal article" date="2007" name="Nature">
        <title>Evolution of genes and genomes on the Drosophila phylogeny.</title>
        <authorList>
            <consortium name="Drosophila 12 Genomes Consortium"/>
            <person name="Clark A.G."/>
            <person name="Eisen M.B."/>
            <person name="Smith D.R."/>
            <person name="Bergman C.M."/>
            <person name="Oliver B."/>
            <person name="Markow T.A."/>
            <person name="Kaufman T.C."/>
            <person name="Kellis M."/>
            <person name="Gelbart W."/>
            <person name="Iyer V.N."/>
            <person name="Pollard D.A."/>
            <person name="Sackton T.B."/>
            <person name="Larracuente A.M."/>
            <person name="Singh N.D."/>
            <person name="Abad J.P."/>
            <person name="Abt D.N."/>
            <person name="Adryan B."/>
            <person name="Aguade M."/>
            <person name="Akashi H."/>
            <person name="Anderson W.W."/>
            <person name="Aquadro C.F."/>
            <person name="Ardell D.H."/>
            <person name="Arguello R."/>
            <person name="Artieri C.G."/>
            <person name="Barbash D.A."/>
            <person name="Barker D."/>
            <person name="Barsanti P."/>
            <person name="Batterham P."/>
            <person name="Batzoglou S."/>
            <person name="Begun D."/>
            <person name="Bhutkar A."/>
            <person name="Blanco E."/>
            <person name="Bosak S.A."/>
            <person name="Bradley R.K."/>
            <person name="Brand A.D."/>
            <person name="Brent M.R."/>
            <person name="Brooks A.N."/>
            <person name="Brown R.H."/>
            <person name="Butlin R.K."/>
            <person name="Caggese C."/>
            <person name="Calvi B.R."/>
            <person name="Bernardo de Carvalho A."/>
            <person name="Caspi A."/>
            <person name="Castrezana S."/>
            <person name="Celniker S.E."/>
            <person name="Chang J.L."/>
            <person name="Chapple C."/>
            <person name="Chatterji S."/>
            <person name="Chinwalla A."/>
            <person name="Civetta A."/>
            <person name="Clifton S.W."/>
            <person name="Comeron J.M."/>
            <person name="Costello J.C."/>
            <person name="Coyne J.A."/>
            <person name="Daub J."/>
            <person name="David R.G."/>
            <person name="Delcher A.L."/>
            <person name="Delehaunty K."/>
            <person name="Do C.B."/>
            <person name="Ebling H."/>
            <person name="Edwards K."/>
            <person name="Eickbush T."/>
            <person name="Evans J.D."/>
            <person name="Filipski A."/>
            <person name="Findeiss S."/>
            <person name="Freyhult E."/>
            <person name="Fulton L."/>
            <person name="Fulton R."/>
            <person name="Garcia A.C."/>
            <person name="Gardiner A."/>
            <person name="Garfield D.A."/>
            <person name="Garvin B.E."/>
            <person name="Gibson G."/>
            <person name="Gilbert D."/>
            <person name="Gnerre S."/>
            <person name="Godfrey J."/>
            <person name="Good R."/>
            <person name="Gotea V."/>
            <person name="Gravely B."/>
            <person name="Greenberg A.J."/>
            <person name="Griffiths-Jones S."/>
            <person name="Gross S."/>
            <person name="Guigo R."/>
            <person name="Gustafson E.A."/>
            <person name="Haerty W."/>
            <person name="Hahn M.W."/>
            <person name="Halligan D.L."/>
            <person name="Halpern A.L."/>
            <person name="Halter G.M."/>
            <person name="Han M.V."/>
            <person name="Heger A."/>
            <person name="Hillier L."/>
            <person name="Hinrichs A.S."/>
            <person name="Holmes I."/>
            <person name="Hoskins R.A."/>
            <person name="Hubisz M.J."/>
            <person name="Hultmark D."/>
            <person name="Huntley M.A."/>
            <person name="Jaffe D.B."/>
            <person name="Jagadeeshan S."/>
            <person name="Jeck W.R."/>
            <person name="Johnson J."/>
            <person name="Jones C.D."/>
            <person name="Jordan W.C."/>
            <person name="Karpen G.H."/>
            <person name="Kataoka E."/>
            <person name="Keightley P.D."/>
            <person name="Kheradpour P."/>
            <person name="Kirkness E.F."/>
            <person name="Koerich L.B."/>
            <person name="Kristiansen K."/>
            <person name="Kudrna D."/>
            <person name="Kulathinal R.J."/>
            <person name="Kumar S."/>
            <person name="Kwok R."/>
            <person name="Lander E."/>
            <person name="Langley C.H."/>
            <person name="Lapoint R."/>
            <person name="Lazzaro B.P."/>
            <person name="Lee S.J."/>
            <person name="Levesque L."/>
            <person name="Li R."/>
            <person name="Lin C.F."/>
            <person name="Lin M.F."/>
            <person name="Lindblad-Toh K."/>
            <person name="Llopart A."/>
            <person name="Long M."/>
            <person name="Low L."/>
            <person name="Lozovsky E."/>
            <person name="Lu J."/>
            <person name="Luo M."/>
            <person name="Machado C.A."/>
            <person name="Makalowski W."/>
            <person name="Marzo M."/>
            <person name="Matsuda M."/>
            <person name="Matzkin L."/>
            <person name="McAllister B."/>
            <person name="McBride C.S."/>
            <person name="McKernan B."/>
            <person name="McKernan K."/>
            <person name="Mendez-Lago M."/>
            <person name="Minx P."/>
            <person name="Mollenhauer M.U."/>
            <person name="Montooth K."/>
            <person name="Mount S.M."/>
            <person name="Mu X."/>
            <person name="Myers E."/>
            <person name="Negre B."/>
            <person name="Newfeld S."/>
            <person name="Nielsen R."/>
            <person name="Noor M.A."/>
            <person name="O'Grady P."/>
            <person name="Pachter L."/>
            <person name="Papaceit M."/>
            <person name="Parisi M.J."/>
            <person name="Parisi M."/>
            <person name="Parts L."/>
            <person name="Pedersen J.S."/>
            <person name="Pesole G."/>
            <person name="Phillippy A.M."/>
            <person name="Ponting C.P."/>
            <person name="Pop M."/>
            <person name="Porcelli D."/>
            <person name="Powell J.R."/>
            <person name="Prohaska S."/>
            <person name="Pruitt K."/>
            <person name="Puig M."/>
            <person name="Quesneville H."/>
            <person name="Ram K.R."/>
            <person name="Rand D."/>
            <person name="Rasmussen M.D."/>
            <person name="Reed L.K."/>
            <person name="Reenan R."/>
            <person name="Reily A."/>
            <person name="Remington K.A."/>
            <person name="Rieger T.T."/>
            <person name="Ritchie M.G."/>
            <person name="Robin C."/>
            <person name="Rogers Y.H."/>
            <person name="Rohde C."/>
            <person name="Rozas J."/>
            <person name="Rubenfield M.J."/>
            <person name="Ruiz A."/>
            <person name="Russo S."/>
            <person name="Salzberg S.L."/>
            <person name="Sanchez-Gracia A."/>
            <person name="Saranga D.J."/>
            <person name="Sato H."/>
            <person name="Schaeffer S.W."/>
            <person name="Schatz M.C."/>
            <person name="Schlenke T."/>
            <person name="Schwartz R."/>
            <person name="Segarra C."/>
            <person name="Singh R.S."/>
            <person name="Sirot L."/>
            <person name="Sirota M."/>
            <person name="Sisneros N.B."/>
            <person name="Smith C.D."/>
            <person name="Smith T.F."/>
            <person name="Spieth J."/>
            <person name="Stage D.E."/>
            <person name="Stark A."/>
            <person name="Stephan W."/>
            <person name="Strausberg R.L."/>
            <person name="Strempel S."/>
            <person name="Sturgill D."/>
            <person name="Sutton G."/>
            <person name="Sutton G.G."/>
            <person name="Tao W."/>
            <person name="Teichmann S."/>
            <person name="Tobari Y.N."/>
            <person name="Tomimura Y."/>
            <person name="Tsolas J.M."/>
            <person name="Valente V.L."/>
            <person name="Venter E."/>
            <person name="Venter J.C."/>
            <person name="Vicario S."/>
            <person name="Vieira F.G."/>
            <person name="Vilella A.J."/>
            <person name="Villasante A."/>
            <person name="Walenz B."/>
            <person name="Wang J."/>
            <person name="Wasserman M."/>
            <person name="Watts T."/>
            <person name="Wilson D."/>
            <person name="Wilson R.K."/>
            <person name="Wing R.A."/>
            <person name="Wolfner M.F."/>
            <person name="Wong A."/>
            <person name="Wong G.K."/>
            <person name="Wu C.I."/>
            <person name="Wu G."/>
            <person name="Yamamoto D."/>
            <person name="Yang H.P."/>
            <person name="Yang S.P."/>
            <person name="Yorke J.A."/>
            <person name="Yoshida K."/>
            <person name="Zdobnov E."/>
            <person name="Zhang P."/>
            <person name="Zhang Y."/>
            <person name="Zimin A.V."/>
            <person name="Baldwin J."/>
            <person name="Abdouelleil A."/>
            <person name="Abdulkadir J."/>
            <person name="Abebe A."/>
            <person name="Abera B."/>
            <person name="Abreu J."/>
            <person name="Acer S.C."/>
            <person name="Aftuck L."/>
            <person name="Alexander A."/>
            <person name="An P."/>
            <person name="Anderson E."/>
            <person name="Anderson S."/>
            <person name="Arachi H."/>
            <person name="Azer M."/>
            <person name="Bachantsang P."/>
            <person name="Barry A."/>
            <person name="Bayul T."/>
            <person name="Berlin A."/>
            <person name="Bessette D."/>
            <person name="Bloom T."/>
            <person name="Blye J."/>
            <person name="Boguslavskiy L."/>
            <person name="Bonnet C."/>
            <person name="Boukhgalter B."/>
            <person name="Bourzgui I."/>
            <person name="Brown A."/>
            <person name="Cahill P."/>
            <person name="Channer S."/>
            <person name="Cheshatsang Y."/>
            <person name="Chuda L."/>
            <person name="Citroen M."/>
            <person name="Collymore A."/>
            <person name="Cooke P."/>
            <person name="Costello M."/>
            <person name="D'Aco K."/>
            <person name="Daza R."/>
            <person name="De Haan G."/>
            <person name="DeGray S."/>
            <person name="DeMaso C."/>
            <person name="Dhargay N."/>
            <person name="Dooley K."/>
            <person name="Dooley E."/>
            <person name="Doricent M."/>
            <person name="Dorje P."/>
            <person name="Dorjee K."/>
            <person name="Dupes A."/>
            <person name="Elong R."/>
            <person name="Falk J."/>
            <person name="Farina A."/>
            <person name="Faro S."/>
            <person name="Ferguson D."/>
            <person name="Fisher S."/>
            <person name="Foley C.D."/>
            <person name="Franke A."/>
            <person name="Friedrich D."/>
            <person name="Gadbois L."/>
            <person name="Gearin G."/>
            <person name="Gearin C.R."/>
            <person name="Giannoukos G."/>
            <person name="Goode T."/>
            <person name="Graham J."/>
            <person name="Grandbois E."/>
            <person name="Grewal S."/>
            <person name="Gyaltsen K."/>
            <person name="Hafez N."/>
            <person name="Hagos B."/>
            <person name="Hall J."/>
            <person name="Henson C."/>
            <person name="Hollinger A."/>
            <person name="Honan T."/>
            <person name="Huard M.D."/>
            <person name="Hughes L."/>
            <person name="Hurhula B."/>
            <person name="Husby M.E."/>
            <person name="Kamat A."/>
            <person name="Kanga B."/>
            <person name="Kashin S."/>
            <person name="Khazanovich D."/>
            <person name="Kisner P."/>
            <person name="Lance K."/>
            <person name="Lara M."/>
            <person name="Lee W."/>
            <person name="Lennon N."/>
            <person name="Letendre F."/>
            <person name="LeVine R."/>
            <person name="Lipovsky A."/>
            <person name="Liu X."/>
            <person name="Liu J."/>
            <person name="Liu S."/>
            <person name="Lokyitsang T."/>
            <person name="Lokyitsang Y."/>
            <person name="Lubonja R."/>
            <person name="Lui A."/>
            <person name="MacDonald P."/>
            <person name="Magnisalis V."/>
            <person name="Maru K."/>
            <person name="Matthews C."/>
            <person name="McCusker W."/>
            <person name="McDonough S."/>
            <person name="Mehta T."/>
            <person name="Meldrim J."/>
            <person name="Meneus L."/>
            <person name="Mihai O."/>
            <person name="Mihalev A."/>
            <person name="Mihova T."/>
            <person name="Mittelman R."/>
            <person name="Mlenga V."/>
            <person name="Montmayeur A."/>
            <person name="Mulrain L."/>
            <person name="Navidi A."/>
            <person name="Naylor J."/>
            <person name="Negash T."/>
            <person name="Nguyen T."/>
            <person name="Nguyen N."/>
            <person name="Nicol R."/>
            <person name="Norbu C."/>
            <person name="Norbu N."/>
            <person name="Novod N."/>
            <person name="O'Neill B."/>
            <person name="Osman S."/>
            <person name="Markiewicz E."/>
            <person name="Oyono O.L."/>
            <person name="Patti C."/>
            <person name="Phunkhang P."/>
            <person name="Pierre F."/>
            <person name="Priest M."/>
            <person name="Raghuraman S."/>
            <person name="Rege F."/>
            <person name="Reyes R."/>
            <person name="Rise C."/>
            <person name="Rogov P."/>
            <person name="Ross K."/>
            <person name="Ryan E."/>
            <person name="Settipalli S."/>
            <person name="Shea T."/>
            <person name="Sherpa N."/>
            <person name="Shi L."/>
            <person name="Shih D."/>
            <person name="Sparrow T."/>
            <person name="Spaulding J."/>
            <person name="Stalker J."/>
            <person name="Stange-Thomann N."/>
            <person name="Stavropoulos S."/>
            <person name="Stone C."/>
            <person name="Strader C."/>
            <person name="Tesfaye S."/>
            <person name="Thomson T."/>
            <person name="Thoulutsang Y."/>
            <person name="Thoulutsang D."/>
            <person name="Topham K."/>
            <person name="Topping I."/>
            <person name="Tsamla T."/>
            <person name="Vassiliev H."/>
            <person name="Vo A."/>
            <person name="Wangchuk T."/>
            <person name="Wangdi T."/>
            <person name="Weiand M."/>
            <person name="Wilkinson J."/>
            <person name="Wilson A."/>
            <person name="Yadav S."/>
            <person name="Young G."/>
            <person name="Yu Q."/>
            <person name="Zembek L."/>
            <person name="Zhong D."/>
            <person name="Zimmer A."/>
            <person name="Zwirko Z."/>
            <person name="Jaffe D.B."/>
            <person name="Alvarez P."/>
            <person name="Brockman W."/>
            <person name="Butler J."/>
            <person name="Chin C."/>
            <person name="Gnerre S."/>
            <person name="Grabherr M."/>
            <person name="Kleber M."/>
            <person name="Mauceli E."/>
            <person name="MacCallum I."/>
        </authorList>
    </citation>
    <scope>NUCLEOTIDE SEQUENCE [LARGE SCALE GENOMIC DNA]</scope>
    <source>
        <strain evidence="2">MSH-3 / Tucson 14011-0111.49</strain>
    </source>
</reference>
<gene>
    <name evidence="1" type="primary">Dper\GL23602</name>
    <name evidence="1" type="ORF">Dper_GL23602</name>
</gene>
<dbReference type="InterPro" id="IPR028043">
    <property type="entry name" value="PAAT-like"/>
</dbReference>
<dbReference type="AlphaFoldDB" id="B4G2I3"/>
<dbReference type="HOGENOM" id="CLU_1043058_0_0_1"/>